<feature type="region of interest" description="Disordered" evidence="1">
    <location>
        <begin position="24"/>
        <end position="114"/>
    </location>
</feature>
<reference evidence="2 3" key="1">
    <citation type="submission" date="2019-07" db="EMBL/GenBank/DDBJ databases">
        <title>Finished genome of Venturia effusa.</title>
        <authorList>
            <person name="Young C.A."/>
            <person name="Cox M.P."/>
            <person name="Ganley A.R.D."/>
            <person name="David W.J."/>
        </authorList>
    </citation>
    <scope>NUCLEOTIDE SEQUENCE [LARGE SCALE GENOMIC DNA]</scope>
    <source>
        <strain evidence="3">albino</strain>
    </source>
</reference>
<dbReference type="Proteomes" id="UP000316270">
    <property type="component" value="Chromosome 19"/>
</dbReference>
<evidence type="ECO:0000256" key="1">
    <source>
        <dbReference type="SAM" id="MobiDB-lite"/>
    </source>
</evidence>
<keyword evidence="3" id="KW-1185">Reference proteome</keyword>
<sequence length="349" mass="39006">MSDPQDHDGIAVRFKKRRKIIHQRLRKGDDSDGEIHQNDVHDQPPTDALALEDPDLSMNSHPEQALPSTISVSEIKRKRQAEQAQRKLKSVAQASSRDQSRRLDTPNAEPETELTVLDIARSRFVPETGKIFAQDKQMDAYVDRKMAELYGNSASTDVASADSSDHPTATRDSKPGRYNGGVDDAVFAGKLVEVDLVKGAERTVAARTKKEPRKRPGLGPDGKPWRSRNQRRNSADLARDQLVDQVLRETDVQFTESDKPDAYNHFTTEEQDYADQIMRDDQTIDELVAAKWRNNYLAAQADGKVVRKVPPPPGGAKGEERPKGPKLGGSRMARAQMRLQEEKAAAKKR</sequence>
<evidence type="ECO:0000313" key="2">
    <source>
        <dbReference type="EMBL" id="QDS78111.1"/>
    </source>
</evidence>
<feature type="region of interest" description="Disordered" evidence="1">
    <location>
        <begin position="154"/>
        <end position="180"/>
    </location>
</feature>
<dbReference type="OrthoDB" id="5627at2759"/>
<accession>A0A517LR37</accession>
<feature type="compositionally biased region" description="Basic and acidic residues" evidence="1">
    <location>
        <begin position="26"/>
        <end position="44"/>
    </location>
</feature>
<name>A0A517LR37_9PEZI</name>
<gene>
    <name evidence="2" type="ORF">FKW77_004194</name>
</gene>
<feature type="compositionally biased region" description="Polar residues" evidence="1">
    <location>
        <begin position="57"/>
        <end position="72"/>
    </location>
</feature>
<proteinExistence type="predicted"/>
<dbReference type="AlphaFoldDB" id="A0A517LR37"/>
<feature type="compositionally biased region" description="Basic and acidic residues" evidence="1">
    <location>
        <begin position="163"/>
        <end position="175"/>
    </location>
</feature>
<evidence type="ECO:0008006" key="4">
    <source>
        <dbReference type="Google" id="ProtNLM"/>
    </source>
</evidence>
<feature type="compositionally biased region" description="Basic and acidic residues" evidence="1">
    <location>
        <begin position="339"/>
        <end position="349"/>
    </location>
</feature>
<feature type="region of interest" description="Disordered" evidence="1">
    <location>
        <begin position="304"/>
        <end position="349"/>
    </location>
</feature>
<evidence type="ECO:0000313" key="3">
    <source>
        <dbReference type="Proteomes" id="UP000316270"/>
    </source>
</evidence>
<dbReference type="EMBL" id="CP042203">
    <property type="protein sequence ID" value="QDS78111.1"/>
    <property type="molecule type" value="Genomic_DNA"/>
</dbReference>
<protein>
    <recommendedName>
        <fullName evidence="4">Hepatocellular carcinoma-associated antigen 59-domain-containing protein</fullName>
    </recommendedName>
</protein>
<organism evidence="2 3">
    <name type="scientific">Venturia effusa</name>
    <dbReference type="NCBI Taxonomy" id="50376"/>
    <lineage>
        <taxon>Eukaryota</taxon>
        <taxon>Fungi</taxon>
        <taxon>Dikarya</taxon>
        <taxon>Ascomycota</taxon>
        <taxon>Pezizomycotina</taxon>
        <taxon>Dothideomycetes</taxon>
        <taxon>Pleosporomycetidae</taxon>
        <taxon>Venturiales</taxon>
        <taxon>Venturiaceae</taxon>
        <taxon>Venturia</taxon>
    </lineage>
</organism>
<feature type="region of interest" description="Disordered" evidence="1">
    <location>
        <begin position="202"/>
        <end position="238"/>
    </location>
</feature>